<sequence length="394" mass="42399">MKLNTRKLMIQYCILQGSYWASFCVIYAFATVFLLSRGFESSMIGVIIAAGNILGVVLQPMVASIADRSEKISLHKLTAMLSVIMILLLVLLYFVPNGLLAVAVLFLLTDTFLQVIQPLINSVSVYYVNQGVSVDFGSARGIGSLSYAAASYILGIVVEKFGTRSILMTGILVALVLLVTVLSMPVLSSSAASRPKEKEPEQNDAGLLVFAGRYKNFMLTLAGITLLFTFHNMNNAYLIKVIENVGGTSADMGRMLSIAAVTELPVMFLFSRISKHFKSSTLLMVSSAFFAIRAAGFMLAGNVMTMYLAAMLQIGSFALYIPSSVYYVNETMLDQDKFKGQAVMTATNTLGGVFGSLFGGFLIDNAGVGAMNTVCFAMAAAGAVLVFLFAGRHE</sequence>
<dbReference type="InterPro" id="IPR024989">
    <property type="entry name" value="MFS_assoc_dom"/>
</dbReference>
<feature type="transmembrane region" description="Helical" evidence="8">
    <location>
        <begin position="306"/>
        <end position="328"/>
    </location>
</feature>
<organism evidence="10 11">
    <name type="scientific">Hominiventricola filiformis</name>
    <dbReference type="NCBI Taxonomy" id="2885352"/>
    <lineage>
        <taxon>Bacteria</taxon>
        <taxon>Bacillati</taxon>
        <taxon>Bacillota</taxon>
        <taxon>Clostridia</taxon>
        <taxon>Lachnospirales</taxon>
        <taxon>Lachnospiraceae</taxon>
        <taxon>Hominiventricola</taxon>
    </lineage>
</organism>
<dbReference type="Proteomes" id="UP001198220">
    <property type="component" value="Unassembled WGS sequence"/>
</dbReference>
<keyword evidence="3" id="KW-1003">Cell membrane</keyword>
<accession>A0AAE3DAR0</accession>
<evidence type="ECO:0000256" key="1">
    <source>
        <dbReference type="ARBA" id="ARBA00004429"/>
    </source>
</evidence>
<dbReference type="GO" id="GO:0030395">
    <property type="term" value="F:lactose binding"/>
    <property type="evidence" value="ECO:0007669"/>
    <property type="project" value="TreeGrafter"/>
</dbReference>
<evidence type="ECO:0000256" key="3">
    <source>
        <dbReference type="ARBA" id="ARBA00022475"/>
    </source>
</evidence>
<reference evidence="10 11" key="1">
    <citation type="submission" date="2021-10" db="EMBL/GenBank/DDBJ databases">
        <title>Anaerobic single-cell dispensing facilitates the cultivation of human gut bacteria.</title>
        <authorList>
            <person name="Afrizal A."/>
        </authorList>
    </citation>
    <scope>NUCLEOTIDE SEQUENCE [LARGE SCALE GENOMIC DNA]</scope>
    <source>
        <strain evidence="10 11">CLA-AA-H276</strain>
    </source>
</reference>
<keyword evidence="5 8" id="KW-0812">Transmembrane</keyword>
<proteinExistence type="predicted"/>
<keyword evidence="7 8" id="KW-0472">Membrane</keyword>
<keyword evidence="6 8" id="KW-1133">Transmembrane helix</keyword>
<dbReference type="PROSITE" id="PS50850">
    <property type="entry name" value="MFS"/>
    <property type="match status" value="1"/>
</dbReference>
<evidence type="ECO:0000256" key="8">
    <source>
        <dbReference type="SAM" id="Phobius"/>
    </source>
</evidence>
<dbReference type="Gene3D" id="1.20.1250.20">
    <property type="entry name" value="MFS general substrate transporter like domains"/>
    <property type="match status" value="2"/>
</dbReference>
<dbReference type="InterPro" id="IPR036259">
    <property type="entry name" value="MFS_trans_sf"/>
</dbReference>
<evidence type="ECO:0000256" key="2">
    <source>
        <dbReference type="ARBA" id="ARBA00022448"/>
    </source>
</evidence>
<dbReference type="AlphaFoldDB" id="A0AAE3DAR0"/>
<feature type="transmembrane region" description="Helical" evidence="8">
    <location>
        <begin position="369"/>
        <end position="390"/>
    </location>
</feature>
<feature type="transmembrane region" description="Helical" evidence="8">
    <location>
        <begin position="282"/>
        <end position="300"/>
    </location>
</feature>
<dbReference type="InterPro" id="IPR020846">
    <property type="entry name" value="MFS_dom"/>
</dbReference>
<evidence type="ECO:0000256" key="5">
    <source>
        <dbReference type="ARBA" id="ARBA00022692"/>
    </source>
</evidence>
<dbReference type="PANTHER" id="PTHR23522">
    <property type="entry name" value="BLL5896 PROTEIN"/>
    <property type="match status" value="1"/>
</dbReference>
<feature type="transmembrane region" description="Helical" evidence="8">
    <location>
        <begin position="139"/>
        <end position="158"/>
    </location>
</feature>
<comment type="caution">
    <text evidence="10">The sequence shown here is derived from an EMBL/GenBank/DDBJ whole genome shotgun (WGS) entry which is preliminary data.</text>
</comment>
<dbReference type="Pfam" id="PF12832">
    <property type="entry name" value="MFS_1_like"/>
    <property type="match status" value="1"/>
</dbReference>
<dbReference type="RefSeq" id="WP_308459239.1">
    <property type="nucleotide sequence ID" value="NZ_JAJEPS010000006.1"/>
</dbReference>
<feature type="transmembrane region" description="Helical" evidence="8">
    <location>
        <begin position="340"/>
        <end position="363"/>
    </location>
</feature>
<dbReference type="SUPFAM" id="SSF103473">
    <property type="entry name" value="MFS general substrate transporter"/>
    <property type="match status" value="1"/>
</dbReference>
<dbReference type="GO" id="GO:0015528">
    <property type="term" value="F:lactose:proton symporter activity"/>
    <property type="evidence" value="ECO:0007669"/>
    <property type="project" value="TreeGrafter"/>
</dbReference>
<evidence type="ECO:0000313" key="11">
    <source>
        <dbReference type="Proteomes" id="UP001198220"/>
    </source>
</evidence>
<dbReference type="EMBL" id="JAJEPS010000006">
    <property type="protein sequence ID" value="MCC2126067.1"/>
    <property type="molecule type" value="Genomic_DNA"/>
</dbReference>
<evidence type="ECO:0000256" key="6">
    <source>
        <dbReference type="ARBA" id="ARBA00022989"/>
    </source>
</evidence>
<feature type="domain" description="Major facilitator superfamily (MFS) profile" evidence="9">
    <location>
        <begin position="215"/>
        <end position="394"/>
    </location>
</feature>
<dbReference type="PANTHER" id="PTHR23522:SF10">
    <property type="entry name" value="3-PHENYLPROPIONIC ACID TRANSPORTER-RELATED"/>
    <property type="match status" value="1"/>
</dbReference>
<feature type="transmembrane region" description="Helical" evidence="8">
    <location>
        <begin position="216"/>
        <end position="233"/>
    </location>
</feature>
<name>A0AAE3DAR0_9FIRM</name>
<evidence type="ECO:0000256" key="7">
    <source>
        <dbReference type="ARBA" id="ARBA00023136"/>
    </source>
</evidence>
<evidence type="ECO:0000256" key="4">
    <source>
        <dbReference type="ARBA" id="ARBA00022519"/>
    </source>
</evidence>
<comment type="subcellular location">
    <subcellularLocation>
        <location evidence="1">Cell inner membrane</location>
        <topology evidence="1">Multi-pass membrane protein</topology>
    </subcellularLocation>
</comment>
<protein>
    <submittedName>
        <fullName evidence="10">MFS transporter</fullName>
    </submittedName>
</protein>
<gene>
    <name evidence="10" type="ORF">LKD36_07735</name>
</gene>
<feature type="transmembrane region" description="Helical" evidence="8">
    <location>
        <begin position="42"/>
        <end position="65"/>
    </location>
</feature>
<evidence type="ECO:0000313" key="10">
    <source>
        <dbReference type="EMBL" id="MCC2126067.1"/>
    </source>
</evidence>
<evidence type="ECO:0000259" key="9">
    <source>
        <dbReference type="PROSITE" id="PS50850"/>
    </source>
</evidence>
<keyword evidence="4" id="KW-0997">Cell inner membrane</keyword>
<feature type="transmembrane region" description="Helical" evidence="8">
    <location>
        <begin position="164"/>
        <end position="187"/>
    </location>
</feature>
<feature type="transmembrane region" description="Helical" evidence="8">
    <location>
        <begin position="12"/>
        <end position="36"/>
    </location>
</feature>
<keyword evidence="2" id="KW-0813">Transport</keyword>
<keyword evidence="11" id="KW-1185">Reference proteome</keyword>
<dbReference type="GO" id="GO:0005886">
    <property type="term" value="C:plasma membrane"/>
    <property type="evidence" value="ECO:0007669"/>
    <property type="project" value="UniProtKB-SubCell"/>
</dbReference>